<evidence type="ECO:0000313" key="2">
    <source>
        <dbReference type="Proteomes" id="UP000770661"/>
    </source>
</evidence>
<comment type="caution">
    <text evidence="1">The sequence shown here is derived from an EMBL/GenBank/DDBJ whole genome shotgun (WGS) entry which is preliminary data.</text>
</comment>
<dbReference type="AlphaFoldDB" id="A0A8J4Y911"/>
<dbReference type="Proteomes" id="UP000770661">
    <property type="component" value="Unassembled WGS sequence"/>
</dbReference>
<gene>
    <name evidence="1" type="ORF">GWK47_042566</name>
</gene>
<name>A0A8J4Y911_CHIOP</name>
<accession>A0A8J4Y911</accession>
<keyword evidence="2" id="KW-1185">Reference proteome</keyword>
<protein>
    <submittedName>
        <fullName evidence="1">Uncharacterized protein</fullName>
    </submittedName>
</protein>
<proteinExistence type="predicted"/>
<reference evidence="1" key="1">
    <citation type="submission" date="2020-07" db="EMBL/GenBank/DDBJ databases">
        <title>The High-quality genome of the commercially important snow crab, Chionoecetes opilio.</title>
        <authorList>
            <person name="Jeong J.-H."/>
            <person name="Ryu S."/>
        </authorList>
    </citation>
    <scope>NUCLEOTIDE SEQUENCE</scope>
    <source>
        <strain evidence="1">MADBK_172401_WGS</strain>
        <tissue evidence="1">Digestive gland</tissue>
    </source>
</reference>
<sequence length="118" mass="13466">MKEAGGFCLPNFVKKGLNTWFAIDNIDLLEDTPTGQGTFHGTVVVMFQQDKDGEFMNRPLEIPEKLLSQKPLAFDVNMVQEPVIKTTPLRLPVYEMGEEEYSEQRLHSHLGTCKLPWN</sequence>
<evidence type="ECO:0000313" key="1">
    <source>
        <dbReference type="EMBL" id="KAG0723520.1"/>
    </source>
</evidence>
<dbReference type="OrthoDB" id="6758596at2759"/>
<dbReference type="PANTHER" id="PTHR47018">
    <property type="entry name" value="CXC DOMAIN-CONTAINING PROTEIN-RELATED"/>
    <property type="match status" value="1"/>
</dbReference>
<organism evidence="1 2">
    <name type="scientific">Chionoecetes opilio</name>
    <name type="common">Atlantic snow crab</name>
    <name type="synonym">Cancer opilio</name>
    <dbReference type="NCBI Taxonomy" id="41210"/>
    <lineage>
        <taxon>Eukaryota</taxon>
        <taxon>Metazoa</taxon>
        <taxon>Ecdysozoa</taxon>
        <taxon>Arthropoda</taxon>
        <taxon>Crustacea</taxon>
        <taxon>Multicrustacea</taxon>
        <taxon>Malacostraca</taxon>
        <taxon>Eumalacostraca</taxon>
        <taxon>Eucarida</taxon>
        <taxon>Decapoda</taxon>
        <taxon>Pleocyemata</taxon>
        <taxon>Brachyura</taxon>
        <taxon>Eubrachyura</taxon>
        <taxon>Majoidea</taxon>
        <taxon>Majidae</taxon>
        <taxon>Chionoecetes</taxon>
    </lineage>
</organism>
<dbReference type="EMBL" id="JACEEZ010008152">
    <property type="protein sequence ID" value="KAG0723520.1"/>
    <property type="molecule type" value="Genomic_DNA"/>
</dbReference>
<dbReference type="PANTHER" id="PTHR47018:SF3">
    <property type="entry name" value="MYCBP-ASSOCIATED PROTEIN"/>
    <property type="match status" value="1"/>
</dbReference>